<dbReference type="RefSeq" id="XP_024729819.1">
    <property type="nucleotide sequence ID" value="XM_024881545.1"/>
</dbReference>
<dbReference type="GO" id="GO:0098552">
    <property type="term" value="C:side of membrane"/>
    <property type="evidence" value="ECO:0007669"/>
    <property type="project" value="UniProtKB-KW"/>
</dbReference>
<evidence type="ECO:0000256" key="7">
    <source>
        <dbReference type="ARBA" id="ARBA00023288"/>
    </source>
</evidence>
<keyword evidence="5" id="KW-0472">Membrane</keyword>
<evidence type="ECO:0000256" key="2">
    <source>
        <dbReference type="ARBA" id="ARBA00022475"/>
    </source>
</evidence>
<evidence type="ECO:0000256" key="5">
    <source>
        <dbReference type="ARBA" id="ARBA00023136"/>
    </source>
</evidence>
<proteinExistence type="predicted"/>
<protein>
    <recommendedName>
        <fullName evidence="9">Copper acquisition factor BIM1-like domain-containing protein</fullName>
    </recommendedName>
</protein>
<accession>A0A2J6SQ55</accession>
<dbReference type="GeneID" id="36589622"/>
<keyword evidence="2" id="KW-1003">Cell membrane</keyword>
<dbReference type="CDD" id="cd21176">
    <property type="entry name" value="LPMO_auxiliary-like"/>
    <property type="match status" value="1"/>
</dbReference>
<dbReference type="InterPro" id="IPR046530">
    <property type="entry name" value="BIM1-like_dom"/>
</dbReference>
<dbReference type="PANTHER" id="PTHR34992">
    <property type="entry name" value="HYPHAL ANASTAMOSIS-7 PROTEIN"/>
    <property type="match status" value="1"/>
</dbReference>
<evidence type="ECO:0000256" key="1">
    <source>
        <dbReference type="ARBA" id="ARBA00004609"/>
    </source>
</evidence>
<dbReference type="Pfam" id="PF20238">
    <property type="entry name" value="BIM1-like_dom"/>
    <property type="match status" value="1"/>
</dbReference>
<name>A0A2J6SQ55_9HELO</name>
<gene>
    <name evidence="10" type="ORF">K444DRAFT_619607</name>
</gene>
<feature type="chain" id="PRO_5014370089" description="Copper acquisition factor BIM1-like domain-containing protein" evidence="8">
    <location>
        <begin position="19"/>
        <end position="213"/>
    </location>
</feature>
<evidence type="ECO:0000313" key="10">
    <source>
        <dbReference type="EMBL" id="PMD52915.1"/>
    </source>
</evidence>
<evidence type="ECO:0000256" key="8">
    <source>
        <dbReference type="SAM" id="SignalP"/>
    </source>
</evidence>
<dbReference type="PANTHER" id="PTHR34992:SF2">
    <property type="entry name" value="COPPER ACQUISITION FACTOR BIM1-LIKE DOMAIN-CONTAINING PROTEIN"/>
    <property type="match status" value="1"/>
</dbReference>
<dbReference type="InterPro" id="IPR046936">
    <property type="entry name" value="BIM1-like"/>
</dbReference>
<dbReference type="AlphaFoldDB" id="A0A2J6SQ55"/>
<dbReference type="InParanoid" id="A0A2J6SQ55"/>
<feature type="signal peptide" evidence="8">
    <location>
        <begin position="1"/>
        <end position="18"/>
    </location>
</feature>
<keyword evidence="7" id="KW-0449">Lipoprotein</keyword>
<sequence length="213" mass="22149">MLSYILTSSFMLASFANAHFSIEYPEMRGDSFAAGASQYIYPCANVNQTSATNRTIWPLTGGSLNLDLHHQWTYYFVNLGLGTNYPTFNISLTQQLLNETGNGTLCMPHIVLPAGLAISEGQNASIQVVTVGQTGSALYNCADITFSSAATTLSGSSCANSSNVAVSVVKGSSATTSVANATSTTSGAGKSFGLMTTASVAVVLGAGFFNWGF</sequence>
<reference evidence="10 11" key="1">
    <citation type="submission" date="2016-04" db="EMBL/GenBank/DDBJ databases">
        <title>A degradative enzymes factory behind the ericoid mycorrhizal symbiosis.</title>
        <authorList>
            <consortium name="DOE Joint Genome Institute"/>
            <person name="Martino E."/>
            <person name="Morin E."/>
            <person name="Grelet G."/>
            <person name="Kuo A."/>
            <person name="Kohler A."/>
            <person name="Daghino S."/>
            <person name="Barry K."/>
            <person name="Choi C."/>
            <person name="Cichocki N."/>
            <person name="Clum A."/>
            <person name="Copeland A."/>
            <person name="Hainaut M."/>
            <person name="Haridas S."/>
            <person name="Labutti K."/>
            <person name="Lindquist E."/>
            <person name="Lipzen A."/>
            <person name="Khouja H.-R."/>
            <person name="Murat C."/>
            <person name="Ohm R."/>
            <person name="Olson A."/>
            <person name="Spatafora J."/>
            <person name="Veneault-Fourrey C."/>
            <person name="Henrissat B."/>
            <person name="Grigoriev I."/>
            <person name="Martin F."/>
            <person name="Perotto S."/>
        </authorList>
    </citation>
    <scope>NUCLEOTIDE SEQUENCE [LARGE SCALE GENOMIC DNA]</scope>
    <source>
        <strain evidence="10 11">E</strain>
    </source>
</reference>
<dbReference type="Proteomes" id="UP000235371">
    <property type="component" value="Unassembled WGS sequence"/>
</dbReference>
<keyword evidence="4 8" id="KW-0732">Signal</keyword>
<evidence type="ECO:0000256" key="6">
    <source>
        <dbReference type="ARBA" id="ARBA00023180"/>
    </source>
</evidence>
<dbReference type="OrthoDB" id="5333578at2759"/>
<comment type="subcellular location">
    <subcellularLocation>
        <location evidence="1">Cell membrane</location>
        <topology evidence="1">Lipid-anchor</topology>
        <topology evidence="1">GPI-anchor</topology>
    </subcellularLocation>
</comment>
<keyword evidence="6" id="KW-0325">Glycoprotein</keyword>
<evidence type="ECO:0000256" key="4">
    <source>
        <dbReference type="ARBA" id="ARBA00022729"/>
    </source>
</evidence>
<evidence type="ECO:0000313" key="11">
    <source>
        <dbReference type="Proteomes" id="UP000235371"/>
    </source>
</evidence>
<evidence type="ECO:0000256" key="3">
    <source>
        <dbReference type="ARBA" id="ARBA00022622"/>
    </source>
</evidence>
<keyword evidence="11" id="KW-1185">Reference proteome</keyword>
<feature type="domain" description="Copper acquisition factor BIM1-like" evidence="9">
    <location>
        <begin position="17"/>
        <end position="162"/>
    </location>
</feature>
<dbReference type="GO" id="GO:0005886">
    <property type="term" value="C:plasma membrane"/>
    <property type="evidence" value="ECO:0007669"/>
    <property type="project" value="UniProtKB-SubCell"/>
</dbReference>
<organism evidence="10 11">
    <name type="scientific">Hyaloscypha bicolor E</name>
    <dbReference type="NCBI Taxonomy" id="1095630"/>
    <lineage>
        <taxon>Eukaryota</taxon>
        <taxon>Fungi</taxon>
        <taxon>Dikarya</taxon>
        <taxon>Ascomycota</taxon>
        <taxon>Pezizomycotina</taxon>
        <taxon>Leotiomycetes</taxon>
        <taxon>Helotiales</taxon>
        <taxon>Hyaloscyphaceae</taxon>
        <taxon>Hyaloscypha</taxon>
        <taxon>Hyaloscypha bicolor</taxon>
    </lineage>
</organism>
<keyword evidence="3" id="KW-0336">GPI-anchor</keyword>
<evidence type="ECO:0000259" key="9">
    <source>
        <dbReference type="Pfam" id="PF20238"/>
    </source>
</evidence>
<dbReference type="EMBL" id="KZ613895">
    <property type="protein sequence ID" value="PMD52915.1"/>
    <property type="molecule type" value="Genomic_DNA"/>
</dbReference>